<dbReference type="AlphaFoldDB" id="A0A4P7VZJ9"/>
<keyword evidence="1" id="KW-0812">Transmembrane</keyword>
<gene>
    <name evidence="2" type="ORF">E7747_00285</name>
</gene>
<protein>
    <submittedName>
        <fullName evidence="2">Uncharacterized protein</fullName>
    </submittedName>
</protein>
<feature type="transmembrane region" description="Helical" evidence="1">
    <location>
        <begin position="59"/>
        <end position="77"/>
    </location>
</feature>
<dbReference type="Proteomes" id="UP000297149">
    <property type="component" value="Chromosome"/>
</dbReference>
<keyword evidence="1" id="KW-1133">Transmembrane helix</keyword>
<keyword evidence="1" id="KW-0472">Membrane</keyword>
<proteinExistence type="predicted"/>
<name>A0A4P7VZJ9_9BACT</name>
<sequence>MKLTDNRFWIVWAMTELLLLASCIDVAVRCQSLAMICVFAITQPLMIALALFKITHYNAALVNLVIISSYTAYSIYLRMTHEDTDGWGWFTLTVMLPIAQLILLLLYLGLERFARIAQRKNQS</sequence>
<reference evidence="3" key="1">
    <citation type="submission" date="2019-02" db="EMBL/GenBank/DDBJ databases">
        <title>Isolation and identification of novel species under the genus Muribaculum.</title>
        <authorList>
            <person name="Miyake S."/>
            <person name="Ding Y."/>
            <person name="Low A."/>
            <person name="Soh M."/>
            <person name="Seedorf H."/>
        </authorList>
    </citation>
    <scope>NUCLEOTIDE SEQUENCE [LARGE SCALE GENOMIC DNA]</scope>
    <source>
        <strain evidence="3">H5</strain>
    </source>
</reference>
<accession>A0A4P7VZJ9</accession>
<keyword evidence="3" id="KW-1185">Reference proteome</keyword>
<feature type="transmembrane region" description="Helical" evidence="1">
    <location>
        <begin position="33"/>
        <end position="52"/>
    </location>
</feature>
<dbReference type="EMBL" id="CP039396">
    <property type="protein sequence ID" value="QCD40887.1"/>
    <property type="molecule type" value="Genomic_DNA"/>
</dbReference>
<organism evidence="2 3">
    <name type="scientific">Duncaniella dubosii</name>
    <dbReference type="NCBI Taxonomy" id="2518971"/>
    <lineage>
        <taxon>Bacteria</taxon>
        <taxon>Pseudomonadati</taxon>
        <taxon>Bacteroidota</taxon>
        <taxon>Bacteroidia</taxon>
        <taxon>Bacteroidales</taxon>
        <taxon>Muribaculaceae</taxon>
        <taxon>Duncaniella</taxon>
    </lineage>
</organism>
<evidence type="ECO:0000313" key="3">
    <source>
        <dbReference type="Proteomes" id="UP000297149"/>
    </source>
</evidence>
<evidence type="ECO:0000256" key="1">
    <source>
        <dbReference type="SAM" id="Phobius"/>
    </source>
</evidence>
<feature type="transmembrane region" description="Helical" evidence="1">
    <location>
        <begin position="89"/>
        <end position="110"/>
    </location>
</feature>
<dbReference type="KEGG" id="ddb:E7747_00285"/>
<evidence type="ECO:0000313" key="2">
    <source>
        <dbReference type="EMBL" id="QCD40887.1"/>
    </source>
</evidence>